<dbReference type="EMBL" id="JAPDMZ010000381">
    <property type="protein sequence ID" value="KAK0543266.1"/>
    <property type="molecule type" value="Genomic_DNA"/>
</dbReference>
<keyword evidence="4" id="KW-1185">Reference proteome</keyword>
<organism evidence="3 4">
    <name type="scientific">Tilletia horrida</name>
    <dbReference type="NCBI Taxonomy" id="155126"/>
    <lineage>
        <taxon>Eukaryota</taxon>
        <taxon>Fungi</taxon>
        <taxon>Dikarya</taxon>
        <taxon>Basidiomycota</taxon>
        <taxon>Ustilaginomycotina</taxon>
        <taxon>Exobasidiomycetes</taxon>
        <taxon>Tilletiales</taxon>
        <taxon>Tilletiaceae</taxon>
        <taxon>Tilletia</taxon>
    </lineage>
</organism>
<dbReference type="Gene3D" id="3.40.50.720">
    <property type="entry name" value="NAD(P)-binding Rossmann-like Domain"/>
    <property type="match status" value="1"/>
</dbReference>
<dbReference type="Gene3D" id="6.10.140.1390">
    <property type="match status" value="1"/>
</dbReference>
<feature type="region of interest" description="Disordered" evidence="1">
    <location>
        <begin position="129"/>
        <end position="157"/>
    </location>
</feature>
<gene>
    <name evidence="3" type="primary">fas2_5</name>
    <name evidence="3" type="ORF">OC846_006477</name>
</gene>
<dbReference type="AlphaFoldDB" id="A0AAN6JNM6"/>
<comment type="caution">
    <text evidence="3">The sequence shown here is derived from an EMBL/GenBank/DDBJ whole genome shotgun (WGS) entry which is preliminary data.</text>
</comment>
<dbReference type="InterPro" id="IPR041550">
    <property type="entry name" value="FASI_helical"/>
</dbReference>
<dbReference type="Pfam" id="PF18314">
    <property type="entry name" value="FAS_I_H"/>
    <property type="match status" value="1"/>
</dbReference>
<reference evidence="3" key="1">
    <citation type="journal article" date="2023" name="PhytoFront">
        <title>Draft Genome Resources of Seven Strains of Tilletia horrida, Causal Agent of Kernel Smut of Rice.</title>
        <authorList>
            <person name="Khanal S."/>
            <person name="Antony Babu S."/>
            <person name="Zhou X.G."/>
        </authorList>
    </citation>
    <scope>NUCLEOTIDE SEQUENCE</scope>
    <source>
        <strain evidence="3">TX6</strain>
    </source>
</reference>
<protein>
    <submittedName>
        <fullName evidence="3">Fatty acid synthase alpha subunit Lsd1</fullName>
        <ecNumber evidence="3">2.3.1.86</ecNumber>
    </submittedName>
</protein>
<keyword evidence="3" id="KW-0012">Acyltransferase</keyword>
<proteinExistence type="predicted"/>
<evidence type="ECO:0000259" key="2">
    <source>
        <dbReference type="Pfam" id="PF18314"/>
    </source>
</evidence>
<keyword evidence="3" id="KW-0808">Transferase</keyword>
<evidence type="ECO:0000313" key="4">
    <source>
        <dbReference type="Proteomes" id="UP001176517"/>
    </source>
</evidence>
<accession>A0AAN6JNM6</accession>
<dbReference type="Proteomes" id="UP001176517">
    <property type="component" value="Unassembled WGS sequence"/>
</dbReference>
<evidence type="ECO:0000313" key="3">
    <source>
        <dbReference type="EMBL" id="KAK0543266.1"/>
    </source>
</evidence>
<evidence type="ECO:0000256" key="1">
    <source>
        <dbReference type="SAM" id="MobiDB-lite"/>
    </source>
</evidence>
<sequence>MNRADPAMVNYMQFYVDKTDSTLDPTYELAKTFGQQLIHNCKEAMVESARYQEGKIIYVEGKRNGVHKLEGYVKEMTVGTRIRPQINLEKAQENIAKLWVLIKNESSMSKLSKATLKSLYTEAVRSLGTPSPRSRNLAVRPAKTRRASPNTVRPVNVDSFGIQDDRQPFLNIQRKFAGKWQTRQKLPSVYSSLLEKMARNGLTGLRKGSIGLAIVRRLLAGGARVIITTSSYSRTTVEYHQRIYQEVGGRGSTLTVVLLNAGTFLVERADIASTLGSVVAELVGCRLLHRAANTIVASRAGNAFSRLLALAAICDFALALGIVAGEGRLAITGAGAGAADVRRPNAGSLGEVTLAMTQFLE</sequence>
<name>A0AAN6JNM6_9BASI</name>
<dbReference type="GO" id="GO:0004321">
    <property type="term" value="F:fatty-acyl-CoA synthase activity"/>
    <property type="evidence" value="ECO:0007669"/>
    <property type="project" value="UniProtKB-EC"/>
</dbReference>
<feature type="domain" description="Fatty acid synthase type I helical" evidence="2">
    <location>
        <begin position="1"/>
        <end position="80"/>
    </location>
</feature>
<dbReference type="EC" id="2.3.1.86" evidence="3"/>